<protein>
    <submittedName>
        <fullName evidence="2">Uncharacterized protein</fullName>
    </submittedName>
</protein>
<dbReference type="AlphaFoldDB" id="A0A7I7TZ03"/>
<feature type="compositionally biased region" description="Acidic residues" evidence="1">
    <location>
        <begin position="1"/>
        <end position="12"/>
    </location>
</feature>
<dbReference type="Proteomes" id="UP000466554">
    <property type="component" value="Chromosome"/>
</dbReference>
<evidence type="ECO:0000313" key="3">
    <source>
        <dbReference type="Proteomes" id="UP000466554"/>
    </source>
</evidence>
<accession>A0A7I7TZ03</accession>
<evidence type="ECO:0000256" key="1">
    <source>
        <dbReference type="SAM" id="MobiDB-lite"/>
    </source>
</evidence>
<proteinExistence type="predicted"/>
<name>A0A7I7TZ03_MYCPF</name>
<feature type="region of interest" description="Disordered" evidence="1">
    <location>
        <begin position="1"/>
        <end position="37"/>
    </location>
</feature>
<dbReference type="EMBL" id="AP022598">
    <property type="protein sequence ID" value="BBY74397.1"/>
    <property type="molecule type" value="Genomic_DNA"/>
</dbReference>
<evidence type="ECO:0000313" key="2">
    <source>
        <dbReference type="EMBL" id="BBY74397.1"/>
    </source>
</evidence>
<feature type="compositionally biased region" description="Low complexity" evidence="1">
    <location>
        <begin position="14"/>
        <end position="25"/>
    </location>
</feature>
<gene>
    <name evidence="2" type="ORF">MPRF_12960</name>
</gene>
<organism evidence="2 3">
    <name type="scientific">Mycolicibacterium parafortuitum</name>
    <name type="common">Mycobacterium parafortuitum</name>
    <dbReference type="NCBI Taxonomy" id="39692"/>
    <lineage>
        <taxon>Bacteria</taxon>
        <taxon>Bacillati</taxon>
        <taxon>Actinomycetota</taxon>
        <taxon>Actinomycetes</taxon>
        <taxon>Mycobacteriales</taxon>
        <taxon>Mycobacteriaceae</taxon>
        <taxon>Mycolicibacterium</taxon>
    </lineage>
</organism>
<sequence length="77" mass="7469">MDGDAADGEPVPDDGPLGDPDALGPPEDEGPDVLSGLVGEEVPEGVLGAPIVLGVVGDGVGFVSGTRPKGFEPAFSG</sequence>
<reference evidence="2 3" key="1">
    <citation type="journal article" date="2019" name="Emerg. Microbes Infect.">
        <title>Comprehensive subspecies identification of 175 nontuberculous mycobacteria species based on 7547 genomic profiles.</title>
        <authorList>
            <person name="Matsumoto Y."/>
            <person name="Kinjo T."/>
            <person name="Motooka D."/>
            <person name="Nabeya D."/>
            <person name="Jung N."/>
            <person name="Uechi K."/>
            <person name="Horii T."/>
            <person name="Iida T."/>
            <person name="Fujita J."/>
            <person name="Nakamura S."/>
        </authorList>
    </citation>
    <scope>NUCLEOTIDE SEQUENCE [LARGE SCALE GENOMIC DNA]</scope>
    <source>
        <strain evidence="2 3">JCM 6367</strain>
    </source>
</reference>